<dbReference type="NCBIfam" id="TIGR01558">
    <property type="entry name" value="sm_term_P27"/>
    <property type="match status" value="1"/>
</dbReference>
<accession>A0A317EFP5</accession>
<name>A0A317EFP5_9PROT</name>
<dbReference type="Pfam" id="PF05119">
    <property type="entry name" value="Terminase_4"/>
    <property type="match status" value="1"/>
</dbReference>
<feature type="region of interest" description="Disordered" evidence="1">
    <location>
        <begin position="1"/>
        <end position="28"/>
    </location>
</feature>
<dbReference type="InterPro" id="IPR006448">
    <property type="entry name" value="Phage_term_ssu_P27"/>
</dbReference>
<evidence type="ECO:0000313" key="3">
    <source>
        <dbReference type="Proteomes" id="UP000245461"/>
    </source>
</evidence>
<feature type="compositionally biased region" description="Acidic residues" evidence="1">
    <location>
        <begin position="124"/>
        <end position="135"/>
    </location>
</feature>
<evidence type="ECO:0000256" key="1">
    <source>
        <dbReference type="SAM" id="MobiDB-lite"/>
    </source>
</evidence>
<proteinExistence type="predicted"/>
<gene>
    <name evidence="2" type="ORF">DKG74_08885</name>
</gene>
<organism evidence="2 3">
    <name type="scientific">Zavarzinia aquatilis</name>
    <dbReference type="NCBI Taxonomy" id="2211142"/>
    <lineage>
        <taxon>Bacteria</taxon>
        <taxon>Pseudomonadati</taxon>
        <taxon>Pseudomonadota</taxon>
        <taxon>Alphaproteobacteria</taxon>
        <taxon>Rhodospirillales</taxon>
        <taxon>Zavarziniaceae</taxon>
        <taxon>Zavarzinia</taxon>
    </lineage>
</organism>
<feature type="region of interest" description="Disordered" evidence="1">
    <location>
        <begin position="110"/>
        <end position="135"/>
    </location>
</feature>
<dbReference type="OrthoDB" id="7843333at2"/>
<comment type="caution">
    <text evidence="2">The sequence shown here is derived from an EMBL/GenBank/DDBJ whole genome shotgun (WGS) entry which is preliminary data.</text>
</comment>
<dbReference type="AlphaFoldDB" id="A0A317EFP5"/>
<evidence type="ECO:0000313" key="2">
    <source>
        <dbReference type="EMBL" id="PWR24223.1"/>
    </source>
</evidence>
<sequence>MKGRKGHLALVTGDASPSRCPAPPPYLSDQAKREWKRVATDLHKRRLLGPDMLATLESYCIAVGIVRETEDIMRAEGRMMASEEGPKPHPAFRMQSAAMREARLLAAELALTPHRRGKKGPEGMGDDDDLSDLGL</sequence>
<reference evidence="2 3" key="1">
    <citation type="submission" date="2018-05" db="EMBL/GenBank/DDBJ databases">
        <title>Zavarzinia sp. HR-AS.</title>
        <authorList>
            <person name="Lee Y."/>
            <person name="Jeon C.O."/>
        </authorList>
    </citation>
    <scope>NUCLEOTIDE SEQUENCE [LARGE SCALE GENOMIC DNA]</scope>
    <source>
        <strain evidence="2 3">HR-AS</strain>
    </source>
</reference>
<dbReference type="RefSeq" id="WP_109904838.1">
    <property type="nucleotide sequence ID" value="NZ_QGLE01000004.1"/>
</dbReference>
<dbReference type="EMBL" id="QGLE01000004">
    <property type="protein sequence ID" value="PWR24223.1"/>
    <property type="molecule type" value="Genomic_DNA"/>
</dbReference>
<protein>
    <submittedName>
        <fullName evidence="2">Phage terminase small subunit P27 family</fullName>
    </submittedName>
</protein>
<keyword evidence="3" id="KW-1185">Reference proteome</keyword>
<dbReference type="Proteomes" id="UP000245461">
    <property type="component" value="Unassembled WGS sequence"/>
</dbReference>